<dbReference type="InterPro" id="IPR029058">
    <property type="entry name" value="AB_hydrolase_fold"/>
</dbReference>
<evidence type="ECO:0000256" key="2">
    <source>
        <dbReference type="SAM" id="SignalP"/>
    </source>
</evidence>
<gene>
    <name evidence="3" type="ORF">O0S08_24475</name>
</gene>
<reference evidence="3" key="1">
    <citation type="submission" date="2022-11" db="EMBL/GenBank/DDBJ databases">
        <title>Minimal conservation of predation-associated metabolite biosynthetic gene clusters underscores biosynthetic potential of Myxococcota including descriptions for ten novel species: Archangium lansinium sp. nov., Myxococcus landrumus sp. nov., Nannocystis bai.</title>
        <authorList>
            <person name="Ahearne A."/>
            <person name="Stevens C."/>
            <person name="Dowd S."/>
        </authorList>
    </citation>
    <scope>NUCLEOTIDE SEQUENCE</scope>
    <source>
        <strain evidence="3">Fl3</strain>
    </source>
</reference>
<feature type="compositionally biased region" description="Low complexity" evidence="1">
    <location>
        <begin position="32"/>
        <end position="69"/>
    </location>
</feature>
<feature type="region of interest" description="Disordered" evidence="1">
    <location>
        <begin position="26"/>
        <end position="77"/>
    </location>
</feature>
<dbReference type="SUPFAM" id="SSF53474">
    <property type="entry name" value="alpha/beta-Hydrolases"/>
    <property type="match status" value="1"/>
</dbReference>
<feature type="signal peptide" evidence="2">
    <location>
        <begin position="1"/>
        <end position="22"/>
    </location>
</feature>
<dbReference type="EMBL" id="CP114040">
    <property type="protein sequence ID" value="WAS99296.1"/>
    <property type="molecule type" value="Genomic_DNA"/>
</dbReference>
<dbReference type="PROSITE" id="PS51257">
    <property type="entry name" value="PROKAR_LIPOPROTEIN"/>
    <property type="match status" value="1"/>
</dbReference>
<organism evidence="3 4">
    <name type="scientific">Nannocystis punicea</name>
    <dbReference type="NCBI Taxonomy" id="2995304"/>
    <lineage>
        <taxon>Bacteria</taxon>
        <taxon>Pseudomonadati</taxon>
        <taxon>Myxococcota</taxon>
        <taxon>Polyangia</taxon>
        <taxon>Nannocystales</taxon>
        <taxon>Nannocystaceae</taxon>
        <taxon>Nannocystis</taxon>
    </lineage>
</organism>
<dbReference type="RefSeq" id="WP_269041657.1">
    <property type="nucleotide sequence ID" value="NZ_CP114040.1"/>
</dbReference>
<evidence type="ECO:0000256" key="1">
    <source>
        <dbReference type="SAM" id="MobiDB-lite"/>
    </source>
</evidence>
<feature type="chain" id="PRO_5045622775" evidence="2">
    <location>
        <begin position="23"/>
        <end position="689"/>
    </location>
</feature>
<keyword evidence="4" id="KW-1185">Reference proteome</keyword>
<protein>
    <submittedName>
        <fullName evidence="3">Uncharacterized protein</fullName>
    </submittedName>
</protein>
<sequence>MIRTSPLAATIAALTLTALVGACGDSATESASDGTTTTGSTTTTDGPPTGTDTTVPTTTTGTDGTTGSVLPEPDPNVDWPTLECDPLDPNYCLFPFPNNVYTTADPATPTGRRVALPQKSLPMSTGGILPETDVFAELDGFSGGLPGMVHMPGATITGLPGPWSIELSLTLDSPTIVLDADTGELVPHFSELDMSHGDDARRTLLIRPVDRPRDGARLIYAVRNVVDAGGQPLAPSPAFAALRDLTPFPDDPSIDARRPLYADIFQRLEEAGVARDDLQLAWDYTVASTENITGRLLHIRDHALAQVGAAGPDYEIESVTENCDEYIALCVEGEMTVPLYLDKPESGGRMILDDAGLPTQNGTATYPFTVLIPYSAFTAPSAPVAYGHGLLGNRSQVKASHFRQFAEDYNYILFAVDWVGMAEDDIVTIVGALGGNLHQFAAVPDRGQQGILNFMLATRMMLGDFASDPSLTYQGDPAMFDTSSAYYFGNSQGGIFGATLMAVQVDATRGMLGVPGQPYNILLNRSVDFDNFFAVVKGAYPDPIDIQVVLGLVQMLWDRAEPNGYSHHIREPLPNTPAHDVLLNVAIGDHQVTTLGAHIMARAIGDVVNMGPVNRPIWGLEEVEGSHSGSAMVEFDFGLPPEPTVNVPMKEGEDPHGGPRKTAAANASMDKFFREGVVETFCDGPCDPE</sequence>
<accession>A0ABY7HIX4</accession>
<dbReference type="Proteomes" id="UP001164459">
    <property type="component" value="Chromosome"/>
</dbReference>
<proteinExistence type="predicted"/>
<name>A0ABY7HIX4_9BACT</name>
<evidence type="ECO:0000313" key="3">
    <source>
        <dbReference type="EMBL" id="WAS99296.1"/>
    </source>
</evidence>
<evidence type="ECO:0000313" key="4">
    <source>
        <dbReference type="Proteomes" id="UP001164459"/>
    </source>
</evidence>
<keyword evidence="2" id="KW-0732">Signal</keyword>